<reference evidence="1 2" key="1">
    <citation type="journal article" date="2021" name="Commun. Biol.">
        <title>Genomic insights into the host specific adaptation of the Pneumocystis genus.</title>
        <authorList>
            <person name="Cisse O.H."/>
            <person name="Ma L."/>
            <person name="Dekker J.P."/>
            <person name="Khil P.P."/>
            <person name="Youn J.-H."/>
            <person name="Brenchley J.M."/>
            <person name="Blair R."/>
            <person name="Pahar B."/>
            <person name="Chabe M."/>
            <person name="Van Rompay K.K.A."/>
            <person name="Keesler R."/>
            <person name="Sukura A."/>
            <person name="Hirsch V."/>
            <person name="Kutty G."/>
            <person name="Liu Y."/>
            <person name="Peng L."/>
            <person name="Chen J."/>
            <person name="Song J."/>
            <person name="Weissenbacher-Lang C."/>
            <person name="Xu J."/>
            <person name="Upham N.S."/>
            <person name="Stajich J.E."/>
            <person name="Cuomo C.A."/>
            <person name="Cushion M.T."/>
            <person name="Kovacs J.A."/>
        </authorList>
    </citation>
    <scope>NUCLEOTIDE SEQUENCE [LARGE SCALE GENOMIC DNA]</scope>
    <source>
        <strain evidence="1 2">RABM</strain>
    </source>
</reference>
<organism evidence="1 2">
    <name type="scientific">Pneumocystis oryctolagi</name>
    <dbReference type="NCBI Taxonomy" id="42067"/>
    <lineage>
        <taxon>Eukaryota</taxon>
        <taxon>Fungi</taxon>
        <taxon>Dikarya</taxon>
        <taxon>Ascomycota</taxon>
        <taxon>Taphrinomycotina</taxon>
        <taxon>Pneumocystomycetes</taxon>
        <taxon>Pneumocystaceae</taxon>
        <taxon>Pneumocystis</taxon>
    </lineage>
</organism>
<name>A0ACB7CGL8_9ASCO</name>
<comment type="caution">
    <text evidence="1">The sequence shown here is derived from an EMBL/GenBank/DDBJ whole genome shotgun (WGS) entry which is preliminary data.</text>
</comment>
<accession>A0ACB7CGL8</accession>
<dbReference type="Proteomes" id="UP000768646">
    <property type="component" value="Unassembled WGS sequence"/>
</dbReference>
<keyword evidence="2" id="KW-1185">Reference proteome</keyword>
<proteinExistence type="predicted"/>
<evidence type="ECO:0000313" key="2">
    <source>
        <dbReference type="Proteomes" id="UP000768646"/>
    </source>
</evidence>
<protein>
    <submittedName>
        <fullName evidence="1">Uncharacterized protein</fullName>
    </submittedName>
</protein>
<dbReference type="EMBL" id="JABTEG010000001">
    <property type="protein sequence ID" value="KAG4306273.1"/>
    <property type="molecule type" value="Genomic_DNA"/>
</dbReference>
<sequence>MDNMQNICEYDILHSDVIDETYSEILEKLVTKILALSSVSITNLTNFTEVFRDLMKYFKKIKDYSSDSAIVFYDFVVCSIIRHYYLNVISKVSLFSGTEFQKKHLANHIHNCNVYFLLLNGIMRIILKLDKEFCEFHLNNIDNLSNCMLNISILISQIILILFQTYFARENADILNTFFDDIKCDSLIYVQCIELIISLYNNNYLKKDIKNSIRKNILRCFDFKGFDVFLHIAFKAKDSPEYDDIIRIIRHIYEDISKIIFGRPIYVLMDQKFIVWGLLEYIDLENLEWAQIQYKLWLPPLFISSWLIPNGYNDCEFVNYCYKFGNQISRVIIDNIRFKIISSSPELSFQISMSFIFCFQLDEITSDQSFIIKRVITLLDNIRRTEFAEQMNLLMVSKYQCLHFFSWLWESSLKCSNSHILTFSDEFVEWSDFLVINFLFKNSNSIASEFEHLVIFVLTGGKIDNDKNHQVYERGFCKNELDRSLVILKRLLNSENWSLYLDVEDVKTMFILVLTELLRWFKKLCSLSILVSTQEKSIIEFVLFIFLDYDRDWIEFQCWNNLIYFLHSVSKDILTDVFAKETLSVDFSDKIVKKYCRASNIGNTFSSNSKTLKLFSRIMYLICTLTREFKVLNTLVTSGECEAHILNLFRKIIGINQFLIIILIYLPPGHMVNQYICSQYEFISLLSSSVIDIKYILWFQTVGKFLDHLLTNFISTNLQLFAILSRQGISNINMPNNLKFSRFIEIMVYGFCRLDIIAGVILDLIKIYKDEWKTDSTDVICLAMSVIRSIRFFDKCDSFLINKINDTIHFFRQINGSIIWELISSDIQNMEFSLYVLNEILHGYLCIECYSNISFDNLSDKKKLCEKCTLIPTDLQLGLLHLAKLCISENAPWIIELKAHLVTNYLRKIYDIAFESKTKGYEILYEVLIKIIPPLDIKKPFIMSDHDKYEFRNEITSTKLFKLLELDVNEQILAIVVL</sequence>
<gene>
    <name evidence="1" type="ORF">PORY_000261</name>
</gene>
<evidence type="ECO:0000313" key="1">
    <source>
        <dbReference type="EMBL" id="KAG4306273.1"/>
    </source>
</evidence>